<dbReference type="InterPro" id="IPR000829">
    <property type="entry name" value="DAGK"/>
</dbReference>
<keyword evidence="10 19" id="KW-1133">Transmembrane helix</keyword>
<evidence type="ECO:0000313" key="20">
    <source>
        <dbReference type="EMBL" id="QCT02188.1"/>
    </source>
</evidence>
<keyword evidence="11" id="KW-0443">Lipid metabolism</keyword>
<organism evidence="20 21">
    <name type="scientific">Paenibacillus algicola</name>
    <dbReference type="NCBI Taxonomy" id="2565926"/>
    <lineage>
        <taxon>Bacteria</taxon>
        <taxon>Bacillati</taxon>
        <taxon>Bacillota</taxon>
        <taxon>Bacilli</taxon>
        <taxon>Bacillales</taxon>
        <taxon>Paenibacillaceae</taxon>
        <taxon>Paenibacillus</taxon>
    </lineage>
</organism>
<dbReference type="GO" id="GO:0005886">
    <property type="term" value="C:plasma membrane"/>
    <property type="evidence" value="ECO:0007669"/>
    <property type="project" value="UniProtKB-SubCell"/>
</dbReference>
<reference evidence="20 21" key="1">
    <citation type="submission" date="2019-05" db="EMBL/GenBank/DDBJ databases">
        <authorList>
            <person name="Chen C."/>
        </authorList>
    </citation>
    <scope>NUCLEOTIDE SEQUENCE [LARGE SCALE GENOMIC DNA]</scope>
    <source>
        <strain evidence="20 21">HB172198</strain>
    </source>
</reference>
<evidence type="ECO:0000256" key="1">
    <source>
        <dbReference type="ARBA" id="ARBA00004651"/>
    </source>
</evidence>
<evidence type="ECO:0000256" key="5">
    <source>
        <dbReference type="ARBA" id="ARBA00022679"/>
    </source>
</evidence>
<dbReference type="PANTHER" id="PTHR34299">
    <property type="entry name" value="DIACYLGLYCEROL KINASE"/>
    <property type="match status" value="1"/>
</dbReference>
<feature type="active site" description="Proton acceptor" evidence="15">
    <location>
        <position position="39"/>
    </location>
</feature>
<feature type="binding site" evidence="18">
    <location>
        <position position="46"/>
    </location>
    <ligand>
        <name>a divalent metal cation</name>
        <dbReference type="ChEBI" id="CHEBI:60240"/>
    </ligand>
</feature>
<feature type="transmembrane region" description="Helical" evidence="19">
    <location>
        <begin position="66"/>
        <end position="88"/>
    </location>
</feature>
<evidence type="ECO:0000256" key="9">
    <source>
        <dbReference type="ARBA" id="ARBA00022840"/>
    </source>
</evidence>
<evidence type="ECO:0000256" key="16">
    <source>
        <dbReference type="PIRSR" id="PIRSR600829-2"/>
    </source>
</evidence>
<feature type="binding site" evidence="17">
    <location>
        <position position="46"/>
    </location>
    <ligand>
        <name>ATP</name>
        <dbReference type="ChEBI" id="CHEBI:30616"/>
    </ligand>
</feature>
<keyword evidence="12 19" id="KW-0472">Membrane</keyword>
<keyword evidence="3" id="KW-1003">Cell membrane</keyword>
<evidence type="ECO:0000256" key="10">
    <source>
        <dbReference type="ARBA" id="ARBA00022989"/>
    </source>
</evidence>
<evidence type="ECO:0000313" key="21">
    <source>
        <dbReference type="Proteomes" id="UP000300879"/>
    </source>
</evidence>
<keyword evidence="8 20" id="KW-0418">Kinase</keyword>
<keyword evidence="7 17" id="KW-0547">Nucleotide-binding</keyword>
<evidence type="ECO:0000256" key="8">
    <source>
        <dbReference type="ARBA" id="ARBA00022777"/>
    </source>
</evidence>
<evidence type="ECO:0000256" key="11">
    <source>
        <dbReference type="ARBA" id="ARBA00023098"/>
    </source>
</evidence>
<evidence type="ECO:0000256" key="4">
    <source>
        <dbReference type="ARBA" id="ARBA00022516"/>
    </source>
</evidence>
<keyword evidence="9 17" id="KW-0067">ATP-binding</keyword>
<evidence type="ECO:0000256" key="6">
    <source>
        <dbReference type="ARBA" id="ARBA00022692"/>
    </source>
</evidence>
<proteinExistence type="inferred from homology"/>
<sequence>MKIHLAAAAIVFLAAALLNVGTVQWLFLVLAVSLVMAAELLNTAVEAVVDLVSPEAHPLAKRAKDAAAGAVLVTAGFAVVTGCIIFYIPVTDWLSSW</sequence>
<feature type="binding site" evidence="17">
    <location>
        <begin position="64"/>
        <end position="65"/>
    </location>
    <ligand>
        <name>ATP</name>
        <dbReference type="ChEBI" id="CHEBI:30616"/>
    </ligand>
</feature>
<feature type="binding site" evidence="17">
    <location>
        <begin position="55"/>
        <end position="57"/>
    </location>
    <ligand>
        <name>ATP</name>
        <dbReference type="ChEBI" id="CHEBI:30616"/>
    </ligand>
</feature>
<dbReference type="GO" id="GO:0008654">
    <property type="term" value="P:phospholipid biosynthetic process"/>
    <property type="evidence" value="ECO:0007669"/>
    <property type="project" value="UniProtKB-KW"/>
</dbReference>
<protein>
    <submittedName>
        <fullName evidence="20">Diacylglycerol kinase</fullName>
    </submittedName>
</protein>
<dbReference type="GO" id="GO:0016301">
    <property type="term" value="F:kinase activity"/>
    <property type="evidence" value="ECO:0007669"/>
    <property type="project" value="UniProtKB-KW"/>
</dbReference>
<feature type="binding site" evidence="16">
    <location>
        <position position="39"/>
    </location>
    <ligand>
        <name>substrate</name>
    </ligand>
</feature>
<keyword evidence="18" id="KW-0479">Metal-binding</keyword>
<evidence type="ECO:0000256" key="2">
    <source>
        <dbReference type="ARBA" id="ARBA00005967"/>
    </source>
</evidence>
<evidence type="ECO:0000256" key="18">
    <source>
        <dbReference type="PIRSR" id="PIRSR600829-4"/>
    </source>
</evidence>
<comment type="subcellular location">
    <subcellularLocation>
        <location evidence="1">Cell membrane</location>
        <topology evidence="1">Multi-pass membrane protein</topology>
    </subcellularLocation>
</comment>
<dbReference type="GO" id="GO:0046872">
    <property type="term" value="F:metal ion binding"/>
    <property type="evidence" value="ECO:0007669"/>
    <property type="project" value="UniProtKB-KW"/>
</dbReference>
<keyword evidence="5" id="KW-0808">Transferase</keyword>
<dbReference type="Proteomes" id="UP000300879">
    <property type="component" value="Chromosome"/>
</dbReference>
<evidence type="ECO:0000256" key="17">
    <source>
        <dbReference type="PIRSR" id="PIRSR600829-3"/>
    </source>
</evidence>
<dbReference type="InterPro" id="IPR036945">
    <property type="entry name" value="DAGK_sf"/>
</dbReference>
<dbReference type="Gene3D" id="1.10.287.3610">
    <property type="match status" value="1"/>
</dbReference>
<evidence type="ECO:0000256" key="15">
    <source>
        <dbReference type="PIRSR" id="PIRSR600829-1"/>
    </source>
</evidence>
<comment type="similarity">
    <text evidence="2">Belongs to the bacterial diacylglycerol kinase family.</text>
</comment>
<dbReference type="KEGG" id="palo:E6C60_1472"/>
<evidence type="ECO:0000256" key="7">
    <source>
        <dbReference type="ARBA" id="ARBA00022741"/>
    </source>
</evidence>
<dbReference type="PROSITE" id="PS01069">
    <property type="entry name" value="DAGK_PROKAR"/>
    <property type="match status" value="1"/>
</dbReference>
<dbReference type="PANTHER" id="PTHR34299:SF1">
    <property type="entry name" value="DIACYLGLYCEROL KINASE"/>
    <property type="match status" value="1"/>
</dbReference>
<keyword evidence="14" id="KW-1208">Phospholipid metabolism</keyword>
<keyword evidence="18" id="KW-0460">Magnesium</keyword>
<evidence type="ECO:0000256" key="19">
    <source>
        <dbReference type="SAM" id="Phobius"/>
    </source>
</evidence>
<dbReference type="InterPro" id="IPR033717">
    <property type="entry name" value="UDPK"/>
</dbReference>
<evidence type="ECO:0000256" key="14">
    <source>
        <dbReference type="ARBA" id="ARBA00023264"/>
    </source>
</evidence>
<dbReference type="EMBL" id="CP040396">
    <property type="protein sequence ID" value="QCT02188.1"/>
    <property type="molecule type" value="Genomic_DNA"/>
</dbReference>
<evidence type="ECO:0000256" key="13">
    <source>
        <dbReference type="ARBA" id="ARBA00023209"/>
    </source>
</evidence>
<keyword evidence="4" id="KW-0444">Lipid biosynthesis</keyword>
<dbReference type="GO" id="GO:0005524">
    <property type="term" value="F:ATP binding"/>
    <property type="evidence" value="ECO:0007669"/>
    <property type="project" value="UniProtKB-KW"/>
</dbReference>
<dbReference type="CDD" id="cd14265">
    <property type="entry name" value="UDPK_IM_like"/>
    <property type="match status" value="1"/>
</dbReference>
<name>A0A4P8XIM6_9BACL</name>
<dbReference type="AlphaFoldDB" id="A0A4P8XIM6"/>
<dbReference type="Pfam" id="PF01219">
    <property type="entry name" value="DAGK_prokar"/>
    <property type="match status" value="1"/>
</dbReference>
<evidence type="ECO:0000256" key="3">
    <source>
        <dbReference type="ARBA" id="ARBA00022475"/>
    </source>
</evidence>
<evidence type="ECO:0000256" key="12">
    <source>
        <dbReference type="ARBA" id="ARBA00023136"/>
    </source>
</evidence>
<keyword evidence="21" id="KW-1185">Reference proteome</keyword>
<keyword evidence="6 19" id="KW-0812">Transmembrane</keyword>
<accession>A0A4P8XIM6</accession>
<keyword evidence="13" id="KW-0594">Phospholipid biosynthesis</keyword>
<comment type="cofactor">
    <cofactor evidence="18">
        <name>Mg(2+)</name>
        <dbReference type="ChEBI" id="CHEBI:18420"/>
    </cofactor>
    <text evidence="18">Mn(2+), Zn(2+), Cd(2+) and Co(2+) support activity to lesser extents.</text>
</comment>
<gene>
    <name evidence="20" type="ORF">E6C60_1472</name>
</gene>